<dbReference type="Proteomes" id="UP000269396">
    <property type="component" value="Unassembled WGS sequence"/>
</dbReference>
<reference evidence="1 2" key="1">
    <citation type="submission" date="2018-11" db="EMBL/GenBank/DDBJ databases">
        <authorList>
            <consortium name="Pathogen Informatics"/>
        </authorList>
    </citation>
    <scope>NUCLEOTIDE SEQUENCE [LARGE SCALE GENOMIC DNA]</scope>
    <source>
        <strain>Denwood</strain>
        <strain evidence="2">Zambia</strain>
    </source>
</reference>
<dbReference type="AlphaFoldDB" id="A0A3P8G3S9"/>
<keyword evidence="2" id="KW-1185">Reference proteome</keyword>
<gene>
    <name evidence="1" type="ORF">SMTD_LOCUS12738</name>
</gene>
<sequence>MFLTNRQFRVRTRYHCIIALWQFCNEFMSISQFRCFYNTVFIIIIVS</sequence>
<name>A0A3P8G3S9_9TREM</name>
<organism evidence="1 2">
    <name type="scientific">Schistosoma mattheei</name>
    <dbReference type="NCBI Taxonomy" id="31246"/>
    <lineage>
        <taxon>Eukaryota</taxon>
        <taxon>Metazoa</taxon>
        <taxon>Spiralia</taxon>
        <taxon>Lophotrochozoa</taxon>
        <taxon>Platyhelminthes</taxon>
        <taxon>Trematoda</taxon>
        <taxon>Digenea</taxon>
        <taxon>Strigeidida</taxon>
        <taxon>Schistosomatoidea</taxon>
        <taxon>Schistosomatidae</taxon>
        <taxon>Schistosoma</taxon>
    </lineage>
</organism>
<evidence type="ECO:0000313" key="1">
    <source>
        <dbReference type="EMBL" id="VDP61715.1"/>
    </source>
</evidence>
<protein>
    <submittedName>
        <fullName evidence="1">Uncharacterized protein</fullName>
    </submittedName>
</protein>
<accession>A0A3P8G3S9</accession>
<evidence type="ECO:0000313" key="2">
    <source>
        <dbReference type="Proteomes" id="UP000269396"/>
    </source>
</evidence>
<proteinExistence type="predicted"/>
<dbReference type="EMBL" id="UZAL01032754">
    <property type="protein sequence ID" value="VDP61715.1"/>
    <property type="molecule type" value="Genomic_DNA"/>
</dbReference>